<comment type="caution">
    <text evidence="1">The sequence shown here is derived from an EMBL/GenBank/DDBJ whole genome shotgun (WGS) entry which is preliminary data.</text>
</comment>
<accession>A0A3P3QCK5</accession>
<dbReference type="OrthoDB" id="5771486at2"/>
<sequence>MNRRQFIFRSVALTLAASTGYTVYQHQSLQGSDNAAVLVLDALLPAVLMGALPAEMPAQQLALTKTRDEILQFLAYLPPSQQQQLQQLFDLLQQDLARLALTGQWLHLADLPLSMRLDLLLSWRDSYFSLLQQAFCGLRELIYGAFYGQPHHWLALQYSAPEFNP</sequence>
<dbReference type="AlphaFoldDB" id="A0A3P3QCK5"/>
<dbReference type="Proteomes" id="UP000276260">
    <property type="component" value="Unassembled WGS sequence"/>
</dbReference>
<dbReference type="RefSeq" id="WP_046519827.1">
    <property type="nucleotide sequence ID" value="NZ_LAVS01000018.1"/>
</dbReference>
<reference evidence="1 2" key="1">
    <citation type="submission" date="2018-11" db="EMBL/GenBank/DDBJ databases">
        <title>Draft genome analysis of Rheinheimera mesophila isolated from an industrial waste site.</title>
        <authorList>
            <person name="Yu Q."/>
            <person name="Qi Y."/>
            <person name="Zhang H."/>
            <person name="Lu Y."/>
            <person name="Pu J."/>
        </authorList>
    </citation>
    <scope>NUCLEOTIDE SEQUENCE [LARGE SCALE GENOMIC DNA]</scope>
    <source>
        <strain evidence="1 2">IITR13</strain>
    </source>
</reference>
<proteinExistence type="predicted"/>
<organism evidence="1 2">
    <name type="scientific">Rheinheimera mesophila</name>
    <dbReference type="NCBI Taxonomy" id="1547515"/>
    <lineage>
        <taxon>Bacteria</taxon>
        <taxon>Pseudomonadati</taxon>
        <taxon>Pseudomonadota</taxon>
        <taxon>Gammaproteobacteria</taxon>
        <taxon>Chromatiales</taxon>
        <taxon>Chromatiaceae</taxon>
        <taxon>Rheinheimera</taxon>
    </lineage>
</organism>
<dbReference type="EMBL" id="RRCF01000006">
    <property type="protein sequence ID" value="RRJ18861.1"/>
    <property type="molecule type" value="Genomic_DNA"/>
</dbReference>
<protein>
    <recommendedName>
        <fullName evidence="3">Twin-arginine translocation pathway signal protein</fullName>
    </recommendedName>
</protein>
<gene>
    <name evidence="1" type="ORF">EIK76_16710</name>
</gene>
<keyword evidence="2" id="KW-1185">Reference proteome</keyword>
<evidence type="ECO:0000313" key="1">
    <source>
        <dbReference type="EMBL" id="RRJ18861.1"/>
    </source>
</evidence>
<evidence type="ECO:0008006" key="3">
    <source>
        <dbReference type="Google" id="ProtNLM"/>
    </source>
</evidence>
<evidence type="ECO:0000313" key="2">
    <source>
        <dbReference type="Proteomes" id="UP000276260"/>
    </source>
</evidence>
<name>A0A3P3QCK5_9GAMM</name>